<dbReference type="Proteomes" id="UP000287853">
    <property type="component" value="Unassembled WGS sequence"/>
</dbReference>
<dbReference type="InterPro" id="IPR050834">
    <property type="entry name" value="Glycosyltransf_2"/>
</dbReference>
<accession>A0A3S3U7B1</accession>
<feature type="domain" description="Glycosyltransferase 2-like" evidence="1">
    <location>
        <begin position="5"/>
        <end position="140"/>
    </location>
</feature>
<name>A0A3S3U7B1_9BACT</name>
<gene>
    <name evidence="2" type="ORF">H206_00984</name>
</gene>
<evidence type="ECO:0000259" key="1">
    <source>
        <dbReference type="Pfam" id="PF00535"/>
    </source>
</evidence>
<comment type="caution">
    <text evidence="2">The sequence shown here is derived from an EMBL/GenBank/DDBJ whole genome shotgun (WGS) entry which is preliminary data.</text>
</comment>
<sequence length="505" mass="59166">MPCVSVVIPCYNQGAFIDETINSVLAQTCQDFEIIVVNDGSTDPFTVNHLQQLNFPKTRVLHTENQGLSSARNNGIREAQGEYILPLDADDRIGPTYLEQAVQLLDADPELGIVYCKARFFGDRNGEWQLPEYSLEEMLLNNVIFCTSFFRRADWEEVGGFDPAMIYGWEDYDFWLSLIERGRQVQRIPEILFYYRIRSDSMLRSKEKKQKVAILTKIFHKHEALYKKHIDALFDRLVDIKGAYLEAALYRREHATEQATTGQYKQRELLSTRRVDIETKALFFDQLHWEAKDLLEVQLVNEQAIINIKTVKAETEQGRKNLSFENNATFVEDSLYFFTSKDPRLMIRLEAPTCVDKVNKVISLTIELDYLIIGDTVPEHLVSKLNEELTTTRPTLAALEEYIERRERTRSFSIKNIMKKLLLFYTSRSYRVVLRSGLFDRKFYLREYPDVFFQEIDPLIHYCTVGWKENRKPYASFDPEQYKEIYGIPPDTNPLLHFLESRQRL</sequence>
<organism evidence="2 3">
    <name type="scientific">Candidatus Electrothrix aarhusensis</name>
    <dbReference type="NCBI Taxonomy" id="1859131"/>
    <lineage>
        <taxon>Bacteria</taxon>
        <taxon>Pseudomonadati</taxon>
        <taxon>Thermodesulfobacteriota</taxon>
        <taxon>Desulfobulbia</taxon>
        <taxon>Desulfobulbales</taxon>
        <taxon>Desulfobulbaceae</taxon>
        <taxon>Candidatus Electrothrix</taxon>
    </lineage>
</organism>
<keyword evidence="2" id="KW-0808">Transferase</keyword>
<dbReference type="Gene3D" id="3.90.550.10">
    <property type="entry name" value="Spore Coat Polysaccharide Biosynthesis Protein SpsA, Chain A"/>
    <property type="match status" value="1"/>
</dbReference>
<dbReference type="InterPro" id="IPR029044">
    <property type="entry name" value="Nucleotide-diphossugar_trans"/>
</dbReference>
<dbReference type="PANTHER" id="PTHR43685">
    <property type="entry name" value="GLYCOSYLTRANSFERASE"/>
    <property type="match status" value="1"/>
</dbReference>
<keyword evidence="3" id="KW-1185">Reference proteome</keyword>
<protein>
    <submittedName>
        <fullName evidence="2">Glycosyl transferase family 2</fullName>
    </submittedName>
</protein>
<dbReference type="GO" id="GO:0016740">
    <property type="term" value="F:transferase activity"/>
    <property type="evidence" value="ECO:0007669"/>
    <property type="project" value="UniProtKB-KW"/>
</dbReference>
<dbReference type="GO" id="GO:0044010">
    <property type="term" value="P:single-species biofilm formation"/>
    <property type="evidence" value="ECO:0007669"/>
    <property type="project" value="TreeGrafter"/>
</dbReference>
<dbReference type="Pfam" id="PF00535">
    <property type="entry name" value="Glycos_transf_2"/>
    <property type="match status" value="1"/>
</dbReference>
<dbReference type="PANTHER" id="PTHR43685:SF2">
    <property type="entry name" value="GLYCOSYLTRANSFERASE 2-LIKE DOMAIN-CONTAINING PROTEIN"/>
    <property type="match status" value="1"/>
</dbReference>
<dbReference type="CDD" id="cd00761">
    <property type="entry name" value="Glyco_tranf_GTA_type"/>
    <property type="match status" value="1"/>
</dbReference>
<proteinExistence type="predicted"/>
<evidence type="ECO:0000313" key="3">
    <source>
        <dbReference type="Proteomes" id="UP000287853"/>
    </source>
</evidence>
<evidence type="ECO:0000313" key="2">
    <source>
        <dbReference type="EMBL" id="RWX45350.1"/>
    </source>
</evidence>
<dbReference type="AlphaFoldDB" id="A0A3S3U7B1"/>
<dbReference type="InterPro" id="IPR001173">
    <property type="entry name" value="Glyco_trans_2-like"/>
</dbReference>
<dbReference type="EMBL" id="MTKO01000079">
    <property type="protein sequence ID" value="RWX45350.1"/>
    <property type="molecule type" value="Genomic_DNA"/>
</dbReference>
<dbReference type="SUPFAM" id="SSF53448">
    <property type="entry name" value="Nucleotide-diphospho-sugar transferases"/>
    <property type="match status" value="1"/>
</dbReference>
<reference evidence="2 3" key="1">
    <citation type="submission" date="2017-01" db="EMBL/GenBank/DDBJ databases">
        <title>The cable genome- insights into the physiology and evolution of filamentous bacteria capable of sulfide oxidation via long distance electron transfer.</title>
        <authorList>
            <person name="Schreiber L."/>
            <person name="Bjerg J.T."/>
            <person name="Boggild A."/>
            <person name="Van De Vossenberg J."/>
            <person name="Meysman F."/>
            <person name="Nielsen L.P."/>
            <person name="Schramm A."/>
            <person name="Kjeldsen K.U."/>
        </authorList>
    </citation>
    <scope>NUCLEOTIDE SEQUENCE [LARGE SCALE GENOMIC DNA]</scope>
    <source>
        <strain evidence="2">MCF</strain>
    </source>
</reference>